<evidence type="ECO:0000256" key="8">
    <source>
        <dbReference type="ARBA" id="ARBA00022833"/>
    </source>
</evidence>
<dbReference type="Pfam" id="PF00628">
    <property type="entry name" value="PHD"/>
    <property type="match status" value="1"/>
</dbReference>
<feature type="region of interest" description="Disordered" evidence="14">
    <location>
        <begin position="390"/>
        <end position="413"/>
    </location>
</feature>
<dbReference type="SUPFAM" id="SSF88697">
    <property type="entry name" value="PUA domain-like"/>
    <property type="match status" value="1"/>
</dbReference>
<evidence type="ECO:0000259" key="16">
    <source>
        <dbReference type="PROSITE" id="PS50053"/>
    </source>
</evidence>
<dbReference type="InterPro" id="IPR017907">
    <property type="entry name" value="Znf_RING_CS"/>
</dbReference>
<evidence type="ECO:0000313" key="21">
    <source>
        <dbReference type="Proteomes" id="UP000015101"/>
    </source>
</evidence>
<feature type="compositionally biased region" description="Basic and acidic residues" evidence="14">
    <location>
        <begin position="625"/>
        <end position="636"/>
    </location>
</feature>
<dbReference type="Pfam" id="PF00097">
    <property type="entry name" value="zf-C3HC4"/>
    <property type="match status" value="1"/>
</dbReference>
<evidence type="ECO:0000256" key="7">
    <source>
        <dbReference type="ARBA" id="ARBA00022786"/>
    </source>
</evidence>
<keyword evidence="11" id="KW-0131">Cell cycle</keyword>
<dbReference type="InterPro" id="IPR011011">
    <property type="entry name" value="Znf_FYVE_PHD"/>
</dbReference>
<dbReference type="InterPro" id="IPR001965">
    <property type="entry name" value="Znf_PHD"/>
</dbReference>
<evidence type="ECO:0000256" key="13">
    <source>
        <dbReference type="PROSITE-ProRule" id="PRU00358"/>
    </source>
</evidence>
<keyword evidence="7" id="KW-0833">Ubl conjugation pathway</keyword>
<dbReference type="eggNOG" id="ENOG502QRDQ">
    <property type="taxonomic scope" value="Eukaryota"/>
</dbReference>
<dbReference type="OMA" id="IEVGMCW"/>
<evidence type="ECO:0000256" key="2">
    <source>
        <dbReference type="ARBA" id="ARBA00004906"/>
    </source>
</evidence>
<dbReference type="GO" id="GO:0044027">
    <property type="term" value="P:negative regulation of gene expression via chromosomal CpG island methylation"/>
    <property type="evidence" value="ECO:0000318"/>
    <property type="project" value="GO_Central"/>
</dbReference>
<dbReference type="UniPathway" id="UPA00143"/>
<feature type="region of interest" description="Disordered" evidence="14">
    <location>
        <begin position="623"/>
        <end position="690"/>
    </location>
</feature>
<dbReference type="Gene3D" id="3.30.40.10">
    <property type="entry name" value="Zinc/RING finger domain, C3HC4 (zinc finger)"/>
    <property type="match status" value="1"/>
</dbReference>
<dbReference type="PROSITE" id="PS00518">
    <property type="entry name" value="ZF_RING_1"/>
    <property type="match status" value="1"/>
</dbReference>
<dbReference type="SUPFAM" id="SSF57850">
    <property type="entry name" value="RING/U-box"/>
    <property type="match status" value="1"/>
</dbReference>
<dbReference type="Pfam" id="PF12148">
    <property type="entry name" value="TTD"/>
    <property type="match status" value="1"/>
</dbReference>
<dbReference type="SUPFAM" id="SSF54236">
    <property type="entry name" value="Ubiquitin-like"/>
    <property type="match status" value="1"/>
</dbReference>
<dbReference type="InterPro" id="IPR015947">
    <property type="entry name" value="PUA-like_sf"/>
</dbReference>
<dbReference type="Proteomes" id="UP000015101">
    <property type="component" value="Unassembled WGS sequence"/>
</dbReference>
<dbReference type="InterPro" id="IPR029071">
    <property type="entry name" value="Ubiquitin-like_domsf"/>
</dbReference>
<dbReference type="InterPro" id="IPR000626">
    <property type="entry name" value="Ubiquitin-like_dom"/>
</dbReference>
<evidence type="ECO:0000256" key="12">
    <source>
        <dbReference type="PROSITE-ProRule" id="PRU00175"/>
    </source>
</evidence>
<organism evidence="20 21">
    <name type="scientific">Helobdella robusta</name>
    <name type="common">Californian leech</name>
    <dbReference type="NCBI Taxonomy" id="6412"/>
    <lineage>
        <taxon>Eukaryota</taxon>
        <taxon>Metazoa</taxon>
        <taxon>Spiralia</taxon>
        <taxon>Lophotrochozoa</taxon>
        <taxon>Annelida</taxon>
        <taxon>Clitellata</taxon>
        <taxon>Hirudinea</taxon>
        <taxon>Rhynchobdellida</taxon>
        <taxon>Glossiphoniidae</taxon>
        <taxon>Helobdella</taxon>
    </lineage>
</organism>
<dbReference type="FunFam" id="3.10.20.90:FF:000465">
    <property type="entry name" value="E3 ubiquitin-protein ligase UHRF1-like Protein"/>
    <property type="match status" value="1"/>
</dbReference>
<keyword evidence="6 12" id="KW-0863">Zinc-finger</keyword>
<dbReference type="EMBL" id="AMQM01004377">
    <property type="status" value="NOT_ANNOTATED_CDS"/>
    <property type="molecule type" value="Genomic_DNA"/>
</dbReference>
<feature type="domain" description="YDG" evidence="18">
    <location>
        <begin position="432"/>
        <end position="595"/>
    </location>
</feature>
<accession>T1G3L5</accession>
<dbReference type="RefSeq" id="XP_009017727.1">
    <property type="nucleotide sequence ID" value="XM_009019479.1"/>
</dbReference>
<dbReference type="CDD" id="cd01797">
    <property type="entry name" value="Ubl_UHRF"/>
    <property type="match status" value="1"/>
</dbReference>
<dbReference type="PROSITE" id="PS51015">
    <property type="entry name" value="YDG"/>
    <property type="match status" value="1"/>
</dbReference>
<dbReference type="EnsemblMetazoa" id="HelroT79229">
    <property type="protein sequence ID" value="HelroP79229"/>
    <property type="gene ID" value="HelroG79229"/>
</dbReference>
<keyword evidence="8" id="KW-0862">Zinc</keyword>
<evidence type="ECO:0000256" key="6">
    <source>
        <dbReference type="ARBA" id="ARBA00022771"/>
    </source>
</evidence>
<evidence type="ECO:0000313" key="19">
    <source>
        <dbReference type="EMBL" id="ESO04458.1"/>
    </source>
</evidence>
<dbReference type="SMART" id="SM00466">
    <property type="entry name" value="SRA"/>
    <property type="match status" value="1"/>
</dbReference>
<dbReference type="CDD" id="cd20388">
    <property type="entry name" value="Tudor_UHRF_rpt2"/>
    <property type="match status" value="1"/>
</dbReference>
<dbReference type="FunFam" id="3.30.40.10:FF:000066">
    <property type="entry name" value="E3 ubiquitin-protein ligase UHRF2 isoform X1"/>
    <property type="match status" value="1"/>
</dbReference>
<dbReference type="GO" id="GO:0016567">
    <property type="term" value="P:protein ubiquitination"/>
    <property type="evidence" value="ECO:0000318"/>
    <property type="project" value="GO_Central"/>
</dbReference>
<feature type="domain" description="Ubiquitin-like" evidence="16">
    <location>
        <begin position="1"/>
        <end position="74"/>
    </location>
</feature>
<dbReference type="InParanoid" id="T1G3L5"/>
<dbReference type="GO" id="GO:0003677">
    <property type="term" value="F:DNA binding"/>
    <property type="evidence" value="ECO:0007669"/>
    <property type="project" value="UniProtKB-KW"/>
</dbReference>
<proteinExistence type="predicted"/>
<dbReference type="CTD" id="20215663"/>
<evidence type="ECO:0000256" key="10">
    <source>
        <dbReference type="ARBA" id="ARBA00023242"/>
    </source>
</evidence>
<dbReference type="EC" id="2.3.2.27" evidence="3"/>
<evidence type="ECO:0000256" key="14">
    <source>
        <dbReference type="SAM" id="MobiDB-lite"/>
    </source>
</evidence>
<evidence type="ECO:0000256" key="9">
    <source>
        <dbReference type="ARBA" id="ARBA00023125"/>
    </source>
</evidence>
<dbReference type="PROSITE" id="PS50016">
    <property type="entry name" value="ZF_PHD_2"/>
    <property type="match status" value="1"/>
</dbReference>
<reference evidence="21" key="1">
    <citation type="submission" date="2012-12" db="EMBL/GenBank/DDBJ databases">
        <authorList>
            <person name="Hellsten U."/>
            <person name="Grimwood J."/>
            <person name="Chapman J.A."/>
            <person name="Shapiro H."/>
            <person name="Aerts A."/>
            <person name="Otillar R.P."/>
            <person name="Terry A.Y."/>
            <person name="Boore J.L."/>
            <person name="Simakov O."/>
            <person name="Marletaz F."/>
            <person name="Cho S.-J."/>
            <person name="Edsinger-Gonzales E."/>
            <person name="Havlak P."/>
            <person name="Kuo D.-H."/>
            <person name="Larsson T."/>
            <person name="Lv J."/>
            <person name="Arendt D."/>
            <person name="Savage R."/>
            <person name="Osoegawa K."/>
            <person name="de Jong P."/>
            <person name="Lindberg D.R."/>
            <person name="Seaver E.C."/>
            <person name="Weisblat D.A."/>
            <person name="Putnam N.H."/>
            <person name="Grigoriev I.V."/>
            <person name="Rokhsar D.S."/>
        </authorList>
    </citation>
    <scope>NUCLEOTIDE SEQUENCE</scope>
</reference>
<dbReference type="PANTHER" id="PTHR14140">
    <property type="entry name" value="E3 UBIQUITIN-PROTEIN LIGASE UHRF-RELATED"/>
    <property type="match status" value="1"/>
</dbReference>
<dbReference type="Gene3D" id="2.30.280.10">
    <property type="entry name" value="SRA-YDG"/>
    <property type="match status" value="1"/>
</dbReference>
<evidence type="ECO:0000256" key="4">
    <source>
        <dbReference type="ARBA" id="ARBA00022679"/>
    </source>
</evidence>
<feature type="domain" description="PHD-type" evidence="15">
    <location>
        <begin position="328"/>
        <end position="379"/>
    </location>
</feature>
<keyword evidence="9" id="KW-0238">DNA-binding</keyword>
<dbReference type="SMART" id="SM00184">
    <property type="entry name" value="RING"/>
    <property type="match status" value="2"/>
</dbReference>
<keyword evidence="4" id="KW-0808">Transferase</keyword>
<dbReference type="InterPro" id="IPR036987">
    <property type="entry name" value="SRA-YDG_sf"/>
</dbReference>
<dbReference type="InterPro" id="IPR045134">
    <property type="entry name" value="UHRF1/2-like"/>
</dbReference>
<feature type="domain" description="RING-type" evidence="17">
    <location>
        <begin position="728"/>
        <end position="767"/>
    </location>
</feature>
<gene>
    <name evidence="20" type="primary">20215663</name>
    <name evidence="19" type="ORF">HELRODRAFT_79229</name>
</gene>
<dbReference type="Pfam" id="PF02182">
    <property type="entry name" value="SAD_SRA"/>
    <property type="match status" value="1"/>
</dbReference>
<dbReference type="SUPFAM" id="SSF57903">
    <property type="entry name" value="FYVE/PHD zinc finger"/>
    <property type="match status" value="1"/>
</dbReference>
<keyword evidence="21" id="KW-1185">Reference proteome</keyword>
<dbReference type="PANTHER" id="PTHR14140:SF45">
    <property type="entry name" value="RING-TYPE E3 UBIQUITIN TRANSFERASE"/>
    <property type="match status" value="1"/>
</dbReference>
<dbReference type="GO" id="GO:0061630">
    <property type="term" value="F:ubiquitin protein ligase activity"/>
    <property type="evidence" value="ECO:0000318"/>
    <property type="project" value="GO_Central"/>
</dbReference>
<dbReference type="CDD" id="cd15525">
    <property type="entry name" value="PHD_UHRF1_2"/>
    <property type="match status" value="1"/>
</dbReference>
<dbReference type="EMBL" id="KB096502">
    <property type="protein sequence ID" value="ESO04458.1"/>
    <property type="molecule type" value="Genomic_DNA"/>
</dbReference>
<evidence type="ECO:0000259" key="18">
    <source>
        <dbReference type="PROSITE" id="PS51015"/>
    </source>
</evidence>
<evidence type="ECO:0000256" key="1">
    <source>
        <dbReference type="ARBA" id="ARBA00000900"/>
    </source>
</evidence>
<evidence type="ECO:0000256" key="11">
    <source>
        <dbReference type="ARBA" id="ARBA00023306"/>
    </source>
</evidence>
<dbReference type="GeneID" id="20215663"/>
<name>T1G3L5_HELRO</name>
<dbReference type="InterPro" id="IPR019787">
    <property type="entry name" value="Znf_PHD-finger"/>
</dbReference>
<feature type="compositionally biased region" description="Basic and acidic residues" evidence="14">
    <location>
        <begin position="652"/>
        <end position="666"/>
    </location>
</feature>
<dbReference type="AlphaFoldDB" id="T1G3L5"/>
<feature type="compositionally biased region" description="Polar residues" evidence="14">
    <location>
        <begin position="399"/>
        <end position="408"/>
    </location>
</feature>
<dbReference type="HOGENOM" id="CLU_022357_0_0_1"/>
<dbReference type="PROSITE" id="PS50053">
    <property type="entry name" value="UBIQUITIN_2"/>
    <property type="match status" value="1"/>
</dbReference>
<dbReference type="GO" id="GO:0008270">
    <property type="term" value="F:zinc ion binding"/>
    <property type="evidence" value="ECO:0007669"/>
    <property type="project" value="UniProtKB-KW"/>
</dbReference>
<reference evidence="20" key="3">
    <citation type="submission" date="2015-06" db="UniProtKB">
        <authorList>
            <consortium name="EnsemblMetazoa"/>
        </authorList>
    </citation>
    <scope>IDENTIFICATION</scope>
</reference>
<dbReference type="Gene3D" id="2.30.30.140">
    <property type="match status" value="1"/>
</dbReference>
<reference evidence="19 21" key="2">
    <citation type="journal article" date="2013" name="Nature">
        <title>Insights into bilaterian evolution from three spiralian genomes.</title>
        <authorList>
            <person name="Simakov O."/>
            <person name="Marletaz F."/>
            <person name="Cho S.J."/>
            <person name="Edsinger-Gonzales E."/>
            <person name="Havlak P."/>
            <person name="Hellsten U."/>
            <person name="Kuo D.H."/>
            <person name="Larsson T."/>
            <person name="Lv J."/>
            <person name="Arendt D."/>
            <person name="Savage R."/>
            <person name="Osoegawa K."/>
            <person name="de Jong P."/>
            <person name="Grimwood J."/>
            <person name="Chapman J.A."/>
            <person name="Shapiro H."/>
            <person name="Aerts A."/>
            <person name="Otillar R.P."/>
            <person name="Terry A.Y."/>
            <person name="Boore J.L."/>
            <person name="Grigoriev I.V."/>
            <person name="Lindberg D.R."/>
            <person name="Seaver E.C."/>
            <person name="Weisblat D.A."/>
            <person name="Putnam N.H."/>
            <person name="Rokhsar D.S."/>
        </authorList>
    </citation>
    <scope>NUCLEOTIDE SEQUENCE</scope>
</reference>
<sequence length="796" mass="89365">MWIQVRSMDGRKLVRIDGLSKLTKIEQLREKLVKHFDAPVDRQKLFCRGKMMVDGHTLFDYNIALNEVVLILVRPIIIEDKDSKSNSDEVNDNVIEYNNNENNNVENGKIITSEDNDEAGSSKEQLTVENNINKNIYKVGDVLDVRDGTLGAWFEGGIVKVVSRACKNNNKNNINVVNNNIKNIDLNTEESKINDDDSRDLTMVASRDLRPRSYRKISLTNLKINEKVMVNYNYDEPASRGYWYDAVITKIKDTKSSKDVYATVYIGKDLVPMENCKLPFVNEIFMIESPGSQRNSMIDGEQAANIPNRQVKPECDHCKDDPARKCKHCSCCICGGKEEPEKQLMCDECDSAYHLFCLKPPLMAIPDDDEWYCPGCKLDTSQVVRAGEKLKESSKKTKMASSQSTSNRDWGKGMACQGRSKMCTIVPSNHFGPVPGVEVGSLWKFRVQVSESGIHRPHVAGIHGREGEGAYSIVLAGGYEDDLDEGNEFTYTGSGGRDLSGNKRTAGQSCDQVLTRMNKALARNCNAPINNKDGAEAKNWKSGKPVRVVRSCKGRKHSQYAPEDGNRYDGVYKVVKYWPEKGKSGFLVWKYLLRRDDPDPAPWTQKGADRSKVLGLVMQYPDGWEEAKKDSNRSKGEDDDNDDDGGDDDDDDKKNDNGKSKKDEKKIIKKRNNKHDDSENAQSYSPNDELTEAINDDVSNDKLWKDVMLAAKNGKKSFLEKVESTFTCICCQDLLHQPITTACQHNFCKDCLTRSFEAGVKTCAICRADLAAIKFSTNANLTRALHLLFPGYGSAR</sequence>
<dbReference type="SMART" id="SM00249">
    <property type="entry name" value="PHD"/>
    <property type="match status" value="1"/>
</dbReference>
<dbReference type="InterPro" id="IPR001841">
    <property type="entry name" value="Znf_RING"/>
</dbReference>
<evidence type="ECO:0000259" key="15">
    <source>
        <dbReference type="PROSITE" id="PS50016"/>
    </source>
</evidence>
<dbReference type="KEGG" id="hro:HELRODRAFT_79229"/>
<dbReference type="Gene3D" id="3.10.20.90">
    <property type="entry name" value="Phosphatidylinositol 3-kinase Catalytic Subunit, Chain A, domain 1"/>
    <property type="match status" value="1"/>
</dbReference>
<dbReference type="FunFam" id="2.30.280.10:FF:000001">
    <property type="entry name" value="E3 ubiquitin-protein ligase UHRF1 isoform 1"/>
    <property type="match status" value="1"/>
</dbReference>
<evidence type="ECO:0000313" key="20">
    <source>
        <dbReference type="EnsemblMetazoa" id="HelroP79229"/>
    </source>
</evidence>
<dbReference type="PROSITE" id="PS50089">
    <property type="entry name" value="ZF_RING_2"/>
    <property type="match status" value="1"/>
</dbReference>
<dbReference type="Pfam" id="PF00240">
    <property type="entry name" value="ubiquitin"/>
    <property type="match status" value="1"/>
</dbReference>
<feature type="compositionally biased region" description="Acidic residues" evidence="14">
    <location>
        <begin position="637"/>
        <end position="651"/>
    </location>
</feature>
<keyword evidence="5" id="KW-0479">Metal-binding</keyword>
<evidence type="ECO:0000259" key="17">
    <source>
        <dbReference type="PROSITE" id="PS50089"/>
    </source>
</evidence>
<dbReference type="GO" id="GO:0005634">
    <property type="term" value="C:nucleus"/>
    <property type="evidence" value="ECO:0007669"/>
    <property type="project" value="UniProtKB-SubCell"/>
</dbReference>
<dbReference type="STRING" id="6412.T1G3L5"/>
<evidence type="ECO:0000256" key="5">
    <source>
        <dbReference type="ARBA" id="ARBA00022723"/>
    </source>
</evidence>
<dbReference type="InterPro" id="IPR003105">
    <property type="entry name" value="SRA_YDG"/>
</dbReference>
<keyword evidence="10 13" id="KW-0539">Nucleus</keyword>
<comment type="catalytic activity">
    <reaction evidence="1">
        <text>S-ubiquitinyl-[E2 ubiquitin-conjugating enzyme]-L-cysteine + [acceptor protein]-L-lysine = [E2 ubiquitin-conjugating enzyme]-L-cysteine + N(6)-ubiquitinyl-[acceptor protein]-L-lysine.</text>
        <dbReference type="EC" id="2.3.2.27"/>
    </reaction>
</comment>
<evidence type="ECO:0000256" key="3">
    <source>
        <dbReference type="ARBA" id="ARBA00012483"/>
    </source>
</evidence>
<comment type="pathway">
    <text evidence="2">Protein modification; protein ubiquitination.</text>
</comment>
<comment type="subcellular location">
    <subcellularLocation>
        <location evidence="13">Nucleus</location>
    </subcellularLocation>
</comment>
<dbReference type="InterPro" id="IPR018957">
    <property type="entry name" value="Znf_C3HC4_RING-type"/>
</dbReference>
<dbReference type="InterPro" id="IPR021991">
    <property type="entry name" value="TTD_dom"/>
</dbReference>
<dbReference type="InterPro" id="IPR013083">
    <property type="entry name" value="Znf_RING/FYVE/PHD"/>
</dbReference>
<protein>
    <recommendedName>
        <fullName evidence="3">RING-type E3 ubiquitin transferase</fullName>
        <ecNumber evidence="3">2.3.2.27</ecNumber>
    </recommendedName>
</protein>
<dbReference type="Gene3D" id="2.30.30.1150">
    <property type="match status" value="1"/>
</dbReference>
<dbReference type="OrthoDB" id="2270193at2759"/>